<keyword evidence="2" id="KW-1185">Reference proteome</keyword>
<dbReference type="EMBL" id="FQXK01000003">
    <property type="protein sequence ID" value="SHH14533.1"/>
    <property type="molecule type" value="Genomic_DNA"/>
</dbReference>
<dbReference type="STRING" id="1121131.SAMN02745229_00348"/>
<dbReference type="Proteomes" id="UP000184278">
    <property type="component" value="Unassembled WGS sequence"/>
</dbReference>
<evidence type="ECO:0000313" key="1">
    <source>
        <dbReference type="EMBL" id="SHH14533.1"/>
    </source>
</evidence>
<dbReference type="AlphaFoldDB" id="A0A1M5QLR2"/>
<reference evidence="2" key="1">
    <citation type="submission" date="2016-11" db="EMBL/GenBank/DDBJ databases">
        <authorList>
            <person name="Varghese N."/>
            <person name="Submissions S."/>
        </authorList>
    </citation>
    <scope>NUCLEOTIDE SEQUENCE [LARGE SCALE GENOMIC DNA]</scope>
    <source>
        <strain evidence="2">DSM 3071</strain>
    </source>
</reference>
<sequence length="170" mass="19981">MITIKIIIIATFYKENRLYFMPLFIQNTSTIMIIKKYPFLLQGFYGEDNKYPSIQLMNDYYTGEKRDICAEDKEYPEVTDVIDVALCDLDYDGLSDLIVTAVCDGDTVPLIFKGYENVHESYGKTYRDFEYLSYKTDVTEWICDNVDSMTTDDIIDFVTENKEDFEDFYN</sequence>
<organism evidence="1 2">
    <name type="scientific">Butyrivibrio fibrisolvens DSM 3071</name>
    <dbReference type="NCBI Taxonomy" id="1121131"/>
    <lineage>
        <taxon>Bacteria</taxon>
        <taxon>Bacillati</taxon>
        <taxon>Bacillota</taxon>
        <taxon>Clostridia</taxon>
        <taxon>Lachnospirales</taxon>
        <taxon>Lachnospiraceae</taxon>
        <taxon>Butyrivibrio</taxon>
    </lineage>
</organism>
<evidence type="ECO:0000313" key="2">
    <source>
        <dbReference type="Proteomes" id="UP000184278"/>
    </source>
</evidence>
<dbReference type="GeneID" id="89508904"/>
<dbReference type="RefSeq" id="WP_139263592.1">
    <property type="nucleotide sequence ID" value="NZ_FQXK01000003.1"/>
</dbReference>
<accession>A0A1M5QLR2</accession>
<name>A0A1M5QLR2_BUTFI</name>
<proteinExistence type="predicted"/>
<protein>
    <submittedName>
        <fullName evidence="1">Uncharacterized protein</fullName>
    </submittedName>
</protein>
<gene>
    <name evidence="1" type="ORF">SAMN02745229_00348</name>
</gene>